<keyword evidence="3" id="KW-0472">Membrane</keyword>
<keyword evidence="3" id="KW-0812">Transmembrane</keyword>
<sequence length="311" mass="36398">MKYRDPRRIKDNAFILIIQGLLILCVYGPLLKPIDAAPVQEEDENNGRSFKRELELFQNEVQDEWELDDNEYLSRRELQEAYDREENRAKNNDNDIPKNNDNDNPKNNDIPKNNDNDTPNEEDKRWLDVDTPGNGASEEQKSPAYDDELPKNGELFQADIVMDDYVRDVFNGEAGKRDAVSLASYHWPVWFQNRRAKQRREEQQCIAVSTAQGKPITKSPTDVNHRLHTVEYLPWSCQSTMYHHRPTVQYTSSLDNIVPRWTNFYPYPSSLYQAYYKPATSSSLMTPASSFANYRWPLDLIEQHRAMIKQM</sequence>
<feature type="compositionally biased region" description="Low complexity" evidence="2">
    <location>
        <begin position="107"/>
        <end position="117"/>
    </location>
</feature>
<keyword evidence="3" id="KW-1133">Transmembrane helix</keyword>
<name>A0A6S7G8F9_PARCT</name>
<comment type="subcellular location">
    <subcellularLocation>
        <location evidence="1">Nucleus</location>
    </subcellularLocation>
</comment>
<accession>A0A6S7G8F9</accession>
<dbReference type="EMBL" id="CACRXK020001297">
    <property type="protein sequence ID" value="CAB3988248.1"/>
    <property type="molecule type" value="Genomic_DNA"/>
</dbReference>
<gene>
    <name evidence="4" type="ORF">PACLA_8A026110</name>
</gene>
<dbReference type="GO" id="GO:0003677">
    <property type="term" value="F:DNA binding"/>
    <property type="evidence" value="ECO:0007669"/>
    <property type="project" value="UniProtKB-UniRule"/>
</dbReference>
<dbReference type="Proteomes" id="UP001152795">
    <property type="component" value="Unassembled WGS sequence"/>
</dbReference>
<keyword evidence="1" id="KW-0371">Homeobox</keyword>
<evidence type="ECO:0000256" key="2">
    <source>
        <dbReference type="SAM" id="MobiDB-lite"/>
    </source>
</evidence>
<comment type="caution">
    <text evidence="4">The sequence shown here is derived from an EMBL/GenBank/DDBJ whole genome shotgun (WGS) entry which is preliminary data.</text>
</comment>
<protein>
    <submittedName>
        <fullName evidence="4">---NA</fullName>
    </submittedName>
</protein>
<keyword evidence="1" id="KW-0238">DNA-binding</keyword>
<dbReference type="AlphaFoldDB" id="A0A6S7G8F9"/>
<feature type="DNA-binding region" description="Homeobox" evidence="1">
    <location>
        <begin position="191"/>
        <end position="202"/>
    </location>
</feature>
<feature type="transmembrane region" description="Helical" evidence="3">
    <location>
        <begin position="12"/>
        <end position="30"/>
    </location>
</feature>
<keyword evidence="1" id="KW-0539">Nucleus</keyword>
<proteinExistence type="predicted"/>
<feature type="compositionally biased region" description="Basic and acidic residues" evidence="2">
    <location>
        <begin position="81"/>
        <end position="106"/>
    </location>
</feature>
<feature type="region of interest" description="Disordered" evidence="2">
    <location>
        <begin position="81"/>
        <end position="151"/>
    </location>
</feature>
<organism evidence="4 5">
    <name type="scientific">Paramuricea clavata</name>
    <name type="common">Red gorgonian</name>
    <name type="synonym">Violescent sea-whip</name>
    <dbReference type="NCBI Taxonomy" id="317549"/>
    <lineage>
        <taxon>Eukaryota</taxon>
        <taxon>Metazoa</taxon>
        <taxon>Cnidaria</taxon>
        <taxon>Anthozoa</taxon>
        <taxon>Octocorallia</taxon>
        <taxon>Malacalcyonacea</taxon>
        <taxon>Plexauridae</taxon>
        <taxon>Paramuricea</taxon>
    </lineage>
</organism>
<evidence type="ECO:0000313" key="5">
    <source>
        <dbReference type="Proteomes" id="UP001152795"/>
    </source>
</evidence>
<keyword evidence="5" id="KW-1185">Reference proteome</keyword>
<reference evidence="4" key="1">
    <citation type="submission" date="2020-04" db="EMBL/GenBank/DDBJ databases">
        <authorList>
            <person name="Alioto T."/>
            <person name="Alioto T."/>
            <person name="Gomez Garrido J."/>
        </authorList>
    </citation>
    <scope>NUCLEOTIDE SEQUENCE</scope>
    <source>
        <strain evidence="4">A484AB</strain>
    </source>
</reference>
<dbReference type="GO" id="GO:0005634">
    <property type="term" value="C:nucleus"/>
    <property type="evidence" value="ECO:0007669"/>
    <property type="project" value="UniProtKB-SubCell"/>
</dbReference>
<evidence type="ECO:0000256" key="3">
    <source>
        <dbReference type="SAM" id="Phobius"/>
    </source>
</evidence>
<evidence type="ECO:0000313" key="4">
    <source>
        <dbReference type="EMBL" id="CAB3988248.1"/>
    </source>
</evidence>
<dbReference type="InterPro" id="IPR001356">
    <property type="entry name" value="HD"/>
</dbReference>
<dbReference type="PROSITE" id="PS50071">
    <property type="entry name" value="HOMEOBOX_2"/>
    <property type="match status" value="1"/>
</dbReference>
<evidence type="ECO:0000256" key="1">
    <source>
        <dbReference type="PROSITE-ProRule" id="PRU00108"/>
    </source>
</evidence>